<reference evidence="2" key="1">
    <citation type="journal article" date="2015" name="Nature">
        <title>Complex archaea that bridge the gap between prokaryotes and eukaryotes.</title>
        <authorList>
            <person name="Spang A."/>
            <person name="Saw J.H."/>
            <person name="Jorgensen S.L."/>
            <person name="Zaremba-Niedzwiedzka K."/>
            <person name="Martijn J."/>
            <person name="Lind A.E."/>
            <person name="van Eijk R."/>
            <person name="Schleper C."/>
            <person name="Guy L."/>
            <person name="Ettema T.J."/>
        </authorList>
    </citation>
    <scope>NUCLEOTIDE SEQUENCE</scope>
</reference>
<gene>
    <name evidence="2" type="ORF">LCGC14_0936650</name>
</gene>
<dbReference type="EMBL" id="LAZR01003252">
    <property type="protein sequence ID" value="KKN20337.1"/>
    <property type="molecule type" value="Genomic_DNA"/>
</dbReference>
<dbReference type="AlphaFoldDB" id="A0A0F9P7G6"/>
<organism evidence="2">
    <name type="scientific">marine sediment metagenome</name>
    <dbReference type="NCBI Taxonomy" id="412755"/>
    <lineage>
        <taxon>unclassified sequences</taxon>
        <taxon>metagenomes</taxon>
        <taxon>ecological metagenomes</taxon>
    </lineage>
</organism>
<proteinExistence type="predicted"/>
<name>A0A0F9P7G6_9ZZZZ</name>
<evidence type="ECO:0000313" key="2">
    <source>
        <dbReference type="EMBL" id="KKN20337.1"/>
    </source>
</evidence>
<protein>
    <submittedName>
        <fullName evidence="2">Uncharacterized protein</fullName>
    </submittedName>
</protein>
<sequence>MEIKFPIKGWNEGAAVEGQPPLTSPSLRNVRPFDTEEERIRGGQRPGLSKASDDRIVGDNPVTLMKQIAITYVEPVA</sequence>
<comment type="caution">
    <text evidence="2">The sequence shown here is derived from an EMBL/GenBank/DDBJ whole genome shotgun (WGS) entry which is preliminary data.</text>
</comment>
<feature type="region of interest" description="Disordered" evidence="1">
    <location>
        <begin position="35"/>
        <end position="55"/>
    </location>
</feature>
<evidence type="ECO:0000256" key="1">
    <source>
        <dbReference type="SAM" id="MobiDB-lite"/>
    </source>
</evidence>
<accession>A0A0F9P7G6</accession>